<evidence type="ECO:0000313" key="2">
    <source>
        <dbReference type="Proteomes" id="UP000325577"/>
    </source>
</evidence>
<proteinExistence type="predicted"/>
<reference evidence="1 2" key="1">
    <citation type="submission" date="2019-09" db="EMBL/GenBank/DDBJ databases">
        <title>A chromosome-level genome assembly of the Chinese tupelo Nyssa sinensis.</title>
        <authorList>
            <person name="Yang X."/>
            <person name="Kang M."/>
            <person name="Yang Y."/>
            <person name="Xiong H."/>
            <person name="Wang M."/>
            <person name="Zhang Z."/>
            <person name="Wang Z."/>
            <person name="Wu H."/>
            <person name="Ma T."/>
            <person name="Liu J."/>
            <person name="Xi Z."/>
        </authorList>
    </citation>
    <scope>NUCLEOTIDE SEQUENCE [LARGE SCALE GENOMIC DNA]</scope>
    <source>
        <strain evidence="1">J267</strain>
        <tissue evidence="1">Leaf</tissue>
    </source>
</reference>
<dbReference type="OrthoDB" id="2148490at2759"/>
<gene>
    <name evidence="1" type="ORF">F0562_022459</name>
</gene>
<evidence type="ECO:0000313" key="1">
    <source>
        <dbReference type="EMBL" id="KAA8544501.1"/>
    </source>
</evidence>
<accession>A0A5J5BTC2</accession>
<organism evidence="1 2">
    <name type="scientific">Nyssa sinensis</name>
    <dbReference type="NCBI Taxonomy" id="561372"/>
    <lineage>
        <taxon>Eukaryota</taxon>
        <taxon>Viridiplantae</taxon>
        <taxon>Streptophyta</taxon>
        <taxon>Embryophyta</taxon>
        <taxon>Tracheophyta</taxon>
        <taxon>Spermatophyta</taxon>
        <taxon>Magnoliopsida</taxon>
        <taxon>eudicotyledons</taxon>
        <taxon>Gunneridae</taxon>
        <taxon>Pentapetalae</taxon>
        <taxon>asterids</taxon>
        <taxon>Cornales</taxon>
        <taxon>Nyssaceae</taxon>
        <taxon>Nyssa</taxon>
    </lineage>
</organism>
<name>A0A5J5BTC2_9ASTE</name>
<dbReference type="AlphaFoldDB" id="A0A5J5BTC2"/>
<dbReference type="EMBL" id="CM018034">
    <property type="protein sequence ID" value="KAA8544501.1"/>
    <property type="molecule type" value="Genomic_DNA"/>
</dbReference>
<sequence>MFARRSGSKSKIAKRTKEECCYKSLEQGYFRRFDVKIAATVAEETNLPFVTAENKFEALGKWAEGIVHLGRVACLKEPEDPKRKSHYYDALVLLASALYNEGRKTEAAKYLRMAAADNSDYNELLEQCENDEDNVASDLVDSRRRNY</sequence>
<protein>
    <submittedName>
        <fullName evidence="1">Uncharacterized protein</fullName>
    </submittedName>
</protein>
<dbReference type="Proteomes" id="UP000325577">
    <property type="component" value="Linkage Group LG11"/>
</dbReference>
<keyword evidence="2" id="KW-1185">Reference proteome</keyword>